<protein>
    <submittedName>
        <fullName evidence="2">MOSC domain-containing protein</fullName>
    </submittedName>
</protein>
<dbReference type="SUPFAM" id="SSF50800">
    <property type="entry name" value="PK beta-barrel domain-like"/>
    <property type="match status" value="1"/>
</dbReference>
<dbReference type="Pfam" id="PF03473">
    <property type="entry name" value="MOSC"/>
    <property type="match status" value="1"/>
</dbReference>
<dbReference type="AlphaFoldDB" id="A0AA41PW92"/>
<feature type="domain" description="MOSC" evidence="1">
    <location>
        <begin position="114"/>
        <end position="292"/>
    </location>
</feature>
<dbReference type="Proteomes" id="UP001165378">
    <property type="component" value="Unassembled WGS sequence"/>
</dbReference>
<accession>A0AA41PW92</accession>
<dbReference type="EMBL" id="JAKFHA010000002">
    <property type="protein sequence ID" value="MCF2526777.1"/>
    <property type="molecule type" value="Genomic_DNA"/>
</dbReference>
<sequence length="292" mass="31974">MSAELPYVSAIWRYPVKSMAGESLELARLDADGMRGDRIWAVRDEELDAIADARRNARLLGLTARYTRPISAADPVPPVEITLPDGRTFRSTDADAHELAAEILGRPATLHARRPAGDQAYYRRPAPEDGDWQTWLEQLFGVETGAELPDLGALPPVLWESQTLPGTHFDAFPLMAVTDRTLESLRKLSPGSDADVRRFRPNLVISVPEEVEGDFPELAWVGREVQIGTAVLRIESACPRCVMISHPVPLADLPADRALLRTVHAKTGHNVGVYASVVRPGVLGLDDAVAVR</sequence>
<organism evidence="2 3">
    <name type="scientific">Yinghuangia soli</name>
    <dbReference type="NCBI Taxonomy" id="2908204"/>
    <lineage>
        <taxon>Bacteria</taxon>
        <taxon>Bacillati</taxon>
        <taxon>Actinomycetota</taxon>
        <taxon>Actinomycetes</taxon>
        <taxon>Kitasatosporales</taxon>
        <taxon>Streptomycetaceae</taxon>
        <taxon>Yinghuangia</taxon>
    </lineage>
</organism>
<name>A0AA41PW92_9ACTN</name>
<comment type="caution">
    <text evidence="2">The sequence shown here is derived from an EMBL/GenBank/DDBJ whole genome shotgun (WGS) entry which is preliminary data.</text>
</comment>
<proteinExistence type="predicted"/>
<evidence type="ECO:0000259" key="1">
    <source>
        <dbReference type="PROSITE" id="PS51340"/>
    </source>
</evidence>
<dbReference type="PROSITE" id="PS51340">
    <property type="entry name" value="MOSC"/>
    <property type="match status" value="1"/>
</dbReference>
<keyword evidence="3" id="KW-1185">Reference proteome</keyword>
<dbReference type="Gene3D" id="2.40.33.20">
    <property type="entry name" value="PK beta-barrel domain-like"/>
    <property type="match status" value="1"/>
</dbReference>
<evidence type="ECO:0000313" key="2">
    <source>
        <dbReference type="EMBL" id="MCF2526777.1"/>
    </source>
</evidence>
<evidence type="ECO:0000313" key="3">
    <source>
        <dbReference type="Proteomes" id="UP001165378"/>
    </source>
</evidence>
<dbReference type="GO" id="GO:0030151">
    <property type="term" value="F:molybdenum ion binding"/>
    <property type="evidence" value="ECO:0007669"/>
    <property type="project" value="InterPro"/>
</dbReference>
<dbReference type="InterPro" id="IPR011037">
    <property type="entry name" value="Pyrv_Knase-like_insert_dom_sf"/>
</dbReference>
<dbReference type="RefSeq" id="WP_235050911.1">
    <property type="nucleotide sequence ID" value="NZ_JAKFHA010000002.1"/>
</dbReference>
<dbReference type="InterPro" id="IPR005302">
    <property type="entry name" value="MoCF_Sase_C"/>
</dbReference>
<reference evidence="2" key="1">
    <citation type="submission" date="2022-01" db="EMBL/GenBank/DDBJ databases">
        <title>Genome-Based Taxonomic Classification of the Phylum Actinobacteria.</title>
        <authorList>
            <person name="Gao Y."/>
        </authorList>
    </citation>
    <scope>NUCLEOTIDE SEQUENCE</scope>
    <source>
        <strain evidence="2">KLBMP 8922</strain>
    </source>
</reference>
<dbReference type="GO" id="GO:0003824">
    <property type="term" value="F:catalytic activity"/>
    <property type="evidence" value="ECO:0007669"/>
    <property type="project" value="InterPro"/>
</dbReference>
<dbReference type="Pfam" id="PF03476">
    <property type="entry name" value="MOSC_N"/>
    <property type="match status" value="1"/>
</dbReference>
<dbReference type="GO" id="GO:0030170">
    <property type="term" value="F:pyridoxal phosphate binding"/>
    <property type="evidence" value="ECO:0007669"/>
    <property type="project" value="InterPro"/>
</dbReference>
<gene>
    <name evidence="2" type="ORF">LZ495_06040</name>
</gene>
<dbReference type="InterPro" id="IPR005303">
    <property type="entry name" value="MOCOS_middle"/>
</dbReference>